<reference evidence="2" key="1">
    <citation type="submission" date="2021-06" db="EMBL/GenBank/DDBJ databases">
        <authorList>
            <person name="Kallberg Y."/>
            <person name="Tangrot J."/>
            <person name="Rosling A."/>
        </authorList>
    </citation>
    <scope>NUCLEOTIDE SEQUENCE</scope>
    <source>
        <strain evidence="2">AZ414A</strain>
    </source>
</reference>
<evidence type="ECO:0000313" key="2">
    <source>
        <dbReference type="EMBL" id="CAG8513548.1"/>
    </source>
</evidence>
<evidence type="ECO:0000256" key="1">
    <source>
        <dbReference type="SAM" id="MobiDB-lite"/>
    </source>
</evidence>
<sequence length="41" mass="4545">MFGPINQIFYDAPRMDSLVKTPTKVQTPSSGPKELGEFMAD</sequence>
<accession>A0A9N9F6A7</accession>
<feature type="non-terminal residue" evidence="2">
    <location>
        <position position="41"/>
    </location>
</feature>
<comment type="caution">
    <text evidence="2">The sequence shown here is derived from an EMBL/GenBank/DDBJ whole genome shotgun (WGS) entry which is preliminary data.</text>
</comment>
<proteinExistence type="predicted"/>
<dbReference type="EMBL" id="CAJVPK010000463">
    <property type="protein sequence ID" value="CAG8513548.1"/>
    <property type="molecule type" value="Genomic_DNA"/>
</dbReference>
<dbReference type="AlphaFoldDB" id="A0A9N9F6A7"/>
<feature type="region of interest" description="Disordered" evidence="1">
    <location>
        <begin position="21"/>
        <end position="41"/>
    </location>
</feature>
<keyword evidence="3" id="KW-1185">Reference proteome</keyword>
<dbReference type="Proteomes" id="UP000789706">
    <property type="component" value="Unassembled WGS sequence"/>
</dbReference>
<name>A0A9N9F6A7_9GLOM</name>
<gene>
    <name evidence="2" type="ORF">DEBURN_LOCUS5300</name>
</gene>
<protein>
    <submittedName>
        <fullName evidence="2">4047_t:CDS:1</fullName>
    </submittedName>
</protein>
<organism evidence="2 3">
    <name type="scientific">Diversispora eburnea</name>
    <dbReference type="NCBI Taxonomy" id="1213867"/>
    <lineage>
        <taxon>Eukaryota</taxon>
        <taxon>Fungi</taxon>
        <taxon>Fungi incertae sedis</taxon>
        <taxon>Mucoromycota</taxon>
        <taxon>Glomeromycotina</taxon>
        <taxon>Glomeromycetes</taxon>
        <taxon>Diversisporales</taxon>
        <taxon>Diversisporaceae</taxon>
        <taxon>Diversispora</taxon>
    </lineage>
</organism>
<evidence type="ECO:0000313" key="3">
    <source>
        <dbReference type="Proteomes" id="UP000789706"/>
    </source>
</evidence>